<dbReference type="Proteomes" id="UP000219775">
    <property type="component" value="Unassembled WGS sequence"/>
</dbReference>
<sequence length="78" mass="9146">MANKTYLLSYDDVLDKDIKLWLESLPRNRKAEMVRTAIRQYMHTSGTTPVIAPVVEKKEVIKEKKRPKLRRGGNFENE</sequence>
<evidence type="ECO:0000313" key="2">
    <source>
        <dbReference type="Proteomes" id="UP000219775"/>
    </source>
</evidence>
<proteinExistence type="predicted"/>
<dbReference type="RefSeq" id="WP_098128824.1">
    <property type="nucleotide sequence ID" value="NZ_NUBT01000058.1"/>
</dbReference>
<organism evidence="1 2">
    <name type="scientific">Bacillus pseudomycoides</name>
    <dbReference type="NCBI Taxonomy" id="64104"/>
    <lineage>
        <taxon>Bacteria</taxon>
        <taxon>Bacillati</taxon>
        <taxon>Bacillota</taxon>
        <taxon>Bacilli</taxon>
        <taxon>Bacillales</taxon>
        <taxon>Bacillaceae</taxon>
        <taxon>Bacillus</taxon>
        <taxon>Bacillus cereus group</taxon>
    </lineage>
</organism>
<protein>
    <submittedName>
        <fullName evidence="1">Uncharacterized protein</fullName>
    </submittedName>
</protein>
<gene>
    <name evidence="1" type="ORF">CN613_02105</name>
</gene>
<comment type="caution">
    <text evidence="1">The sequence shown here is derived from an EMBL/GenBank/DDBJ whole genome shotgun (WGS) entry which is preliminary data.</text>
</comment>
<name>A0A2B5HC96_9BACI</name>
<evidence type="ECO:0000313" key="1">
    <source>
        <dbReference type="EMBL" id="PEM73275.1"/>
    </source>
</evidence>
<dbReference type="EMBL" id="NUDP01000005">
    <property type="protein sequence ID" value="PEM73275.1"/>
    <property type="molecule type" value="Genomic_DNA"/>
</dbReference>
<accession>A0A2B5HC96</accession>
<reference evidence="1 2" key="1">
    <citation type="submission" date="2017-09" db="EMBL/GenBank/DDBJ databases">
        <title>Large-scale bioinformatics analysis of Bacillus genomes uncovers conserved roles of natural products in bacterial physiology.</title>
        <authorList>
            <consortium name="Agbiome Team Llc"/>
            <person name="Bleich R.M."/>
            <person name="Grubbs K.J."/>
            <person name="Santa Maria K.C."/>
            <person name="Allen S.E."/>
            <person name="Farag S."/>
            <person name="Shank E.A."/>
            <person name="Bowers A."/>
        </authorList>
    </citation>
    <scope>NUCLEOTIDE SEQUENCE [LARGE SCALE GENOMIC DNA]</scope>
    <source>
        <strain evidence="1 2">AFS009893</strain>
    </source>
</reference>
<dbReference type="AlphaFoldDB" id="A0A2B5HC96"/>